<dbReference type="AlphaFoldDB" id="A0A6G1SIB7"/>
<comment type="similarity">
    <text evidence="1 4">Belongs to the peptidase A1 family.</text>
</comment>
<gene>
    <name evidence="7" type="ORF">g.8648</name>
</gene>
<feature type="signal peptide" evidence="5">
    <location>
        <begin position="1"/>
        <end position="26"/>
    </location>
</feature>
<sequence length="453" mass="49229">MTAPNKLVLLSFAFAYALLVIGCVQANTYRHSTLQHLKHEAWLKAHNRHENEGSSQESSKPLIRVPLVKHKSPRQVMNEENVVVLNKYHQLSQKYLNNVTNTKPLGGPTPEPLSNYMDAQYYGVIGLGTPAQSFKVVFDTGSSNLWVPSKKCYSLACWTHNTYASGKSSTYKPDGRALSIQYGSGSMKGFLSIDNLALAGVVVSEQTFGEATTLPGITFVAAKFDGLFGMGFQTISQDNVVTPFQNMVNQRLVPQPVFSFYLNRDQTKSPGGEIIFGGVDTNYIEGDITYTPVTHPGYWQFKMDGVSMPGASGQVNGSAVSACDGGCQAIADTGTSLIAGPKAEVLKLNERIGAIPVPGGEYILPSCDLSSLPELVFKIEGRDFPLKPEQYILQISQAGKKICLSGLFGMDIPNHPLWILGDVFIGPYYSIFDYGEKRIGFAHTKASSGQSVA</sequence>
<dbReference type="InterPro" id="IPR033121">
    <property type="entry name" value="PEPTIDASE_A1"/>
</dbReference>
<dbReference type="InterPro" id="IPR001461">
    <property type="entry name" value="Aspartic_peptidase_A1"/>
</dbReference>
<evidence type="ECO:0000259" key="6">
    <source>
        <dbReference type="PROSITE" id="PS51767"/>
    </source>
</evidence>
<feature type="active site" evidence="2">
    <location>
        <position position="139"/>
    </location>
</feature>
<dbReference type="SUPFAM" id="SSF50630">
    <property type="entry name" value="Acid proteases"/>
    <property type="match status" value="1"/>
</dbReference>
<dbReference type="GO" id="GO:0004190">
    <property type="term" value="F:aspartic-type endopeptidase activity"/>
    <property type="evidence" value="ECO:0007669"/>
    <property type="project" value="UniProtKB-KW"/>
</dbReference>
<evidence type="ECO:0000313" key="7">
    <source>
        <dbReference type="EMBL" id="MDE49663.1"/>
    </source>
</evidence>
<keyword evidence="4" id="KW-0378">Hydrolase</keyword>
<feature type="disulfide bond" evidence="3">
    <location>
        <begin position="152"/>
        <end position="157"/>
    </location>
</feature>
<dbReference type="EMBL" id="GGYP01004892">
    <property type="protein sequence ID" value="MDE49663.1"/>
    <property type="molecule type" value="Transcribed_RNA"/>
</dbReference>
<dbReference type="Pfam" id="PF00026">
    <property type="entry name" value="Asp"/>
    <property type="match status" value="1"/>
</dbReference>
<dbReference type="InterPro" id="IPR021109">
    <property type="entry name" value="Peptidase_aspartic_dom_sf"/>
</dbReference>
<dbReference type="Gene3D" id="2.40.70.10">
    <property type="entry name" value="Acid Proteases"/>
    <property type="match status" value="3"/>
</dbReference>
<keyword evidence="4 7" id="KW-0645">Protease</keyword>
<dbReference type="PROSITE" id="PS51257">
    <property type="entry name" value="PROKAR_LIPOPROTEIN"/>
    <property type="match status" value="1"/>
</dbReference>
<accession>A0A6G1SIB7</accession>
<dbReference type="PRINTS" id="PR00792">
    <property type="entry name" value="PEPSIN"/>
</dbReference>
<evidence type="ECO:0000256" key="3">
    <source>
        <dbReference type="PIRSR" id="PIRSR601461-2"/>
    </source>
</evidence>
<keyword evidence="5" id="KW-0732">Signal</keyword>
<feature type="domain" description="Peptidase A1" evidence="6">
    <location>
        <begin position="121"/>
        <end position="442"/>
    </location>
</feature>
<dbReference type="PROSITE" id="PS51767">
    <property type="entry name" value="PEPTIDASE_A1"/>
    <property type="match status" value="1"/>
</dbReference>
<dbReference type="PANTHER" id="PTHR47966:SF51">
    <property type="entry name" value="BETA-SITE APP-CLEAVING ENZYME, ISOFORM A-RELATED"/>
    <property type="match status" value="1"/>
</dbReference>
<evidence type="ECO:0000256" key="4">
    <source>
        <dbReference type="RuleBase" id="RU000454"/>
    </source>
</evidence>
<feature type="active site" evidence="2">
    <location>
        <position position="332"/>
    </location>
</feature>
<dbReference type="FunFam" id="2.40.70.10:FF:000149">
    <property type="entry name" value="Uncharacterized protein"/>
    <property type="match status" value="1"/>
</dbReference>
<keyword evidence="4" id="KW-0064">Aspartyl protease</keyword>
<dbReference type="GO" id="GO:0005764">
    <property type="term" value="C:lysosome"/>
    <property type="evidence" value="ECO:0007669"/>
    <property type="project" value="TreeGrafter"/>
</dbReference>
<reference evidence="7" key="1">
    <citation type="submission" date="2018-10" db="EMBL/GenBank/DDBJ databases">
        <title>Transcriptome assembly of Aceria tosichella (Wheat curl mite) Type 2.</title>
        <authorList>
            <person name="Scully E.D."/>
            <person name="Geib S.M."/>
            <person name="Palmer N.A."/>
            <person name="Gupta A.K."/>
            <person name="Sarath G."/>
            <person name="Tatineni S."/>
        </authorList>
    </citation>
    <scope>NUCLEOTIDE SEQUENCE</scope>
    <source>
        <strain evidence="7">LincolnNE</strain>
    </source>
</reference>
<evidence type="ECO:0000256" key="5">
    <source>
        <dbReference type="SAM" id="SignalP"/>
    </source>
</evidence>
<evidence type="ECO:0000256" key="1">
    <source>
        <dbReference type="ARBA" id="ARBA00007447"/>
    </source>
</evidence>
<proteinExistence type="inferred from homology"/>
<dbReference type="PROSITE" id="PS00141">
    <property type="entry name" value="ASP_PROTEASE"/>
    <property type="match status" value="2"/>
</dbReference>
<keyword evidence="3" id="KW-1015">Disulfide bond</keyword>
<protein>
    <submittedName>
        <fullName evidence="7">Lysosomal aspartic protease</fullName>
    </submittedName>
</protein>
<dbReference type="FunFam" id="2.40.70.10:FF:000044">
    <property type="entry name" value="Lysosomal aspartic protease"/>
    <property type="match status" value="1"/>
</dbReference>
<organism evidence="7">
    <name type="scientific">Aceria tosichella</name>
    <name type="common">wheat curl mite</name>
    <dbReference type="NCBI Taxonomy" id="561515"/>
    <lineage>
        <taxon>Eukaryota</taxon>
        <taxon>Metazoa</taxon>
        <taxon>Ecdysozoa</taxon>
        <taxon>Arthropoda</taxon>
        <taxon>Chelicerata</taxon>
        <taxon>Arachnida</taxon>
        <taxon>Acari</taxon>
        <taxon>Acariformes</taxon>
        <taxon>Trombidiformes</taxon>
        <taxon>Prostigmata</taxon>
        <taxon>Eupodina</taxon>
        <taxon>Eriophyoidea</taxon>
        <taxon>Eriophyidae</taxon>
        <taxon>Eriophyinae</taxon>
        <taxon>Aceriini</taxon>
        <taxon>Aceria</taxon>
    </lineage>
</organism>
<evidence type="ECO:0000256" key="2">
    <source>
        <dbReference type="PIRSR" id="PIRSR601461-1"/>
    </source>
</evidence>
<name>A0A6G1SIB7_9ACAR</name>
<feature type="chain" id="PRO_5026358405" evidence="5">
    <location>
        <begin position="27"/>
        <end position="453"/>
    </location>
</feature>
<dbReference type="PANTHER" id="PTHR47966">
    <property type="entry name" value="BETA-SITE APP-CLEAVING ENZYME, ISOFORM A-RELATED"/>
    <property type="match status" value="1"/>
</dbReference>
<dbReference type="InterPro" id="IPR001969">
    <property type="entry name" value="Aspartic_peptidase_AS"/>
</dbReference>
<dbReference type="GO" id="GO:0006508">
    <property type="term" value="P:proteolysis"/>
    <property type="evidence" value="ECO:0007669"/>
    <property type="project" value="UniProtKB-KW"/>
</dbReference>